<keyword evidence="2" id="KW-1185">Reference proteome</keyword>
<reference evidence="1" key="1">
    <citation type="submission" date="2023-05" db="EMBL/GenBank/DDBJ databases">
        <authorList>
            <person name="Huff M."/>
        </authorList>
    </citation>
    <scope>NUCLEOTIDE SEQUENCE</scope>
</reference>
<proteinExistence type="predicted"/>
<dbReference type="EMBL" id="OU503036">
    <property type="protein sequence ID" value="CAI9753124.1"/>
    <property type="molecule type" value="Genomic_DNA"/>
</dbReference>
<evidence type="ECO:0000313" key="1">
    <source>
        <dbReference type="EMBL" id="CAI9753124.1"/>
    </source>
</evidence>
<sequence>MSINLLSRSFSTDFSKDPELKEFMEYMDGLKNYEKSDVPKCVGTDSDDGFDLRRMKRLLQLFGNPQSQYKAYMALNDIHPAKESLKKALDLELNDGTSTKEEKTKFKHELIVSDLLCFIVIDIASYDHMRVGVLLHKVLRGVLLAATSLTTFRKSEAQVLLAVTSVLYYFLSFFGNKS</sequence>
<protein>
    <submittedName>
        <fullName evidence="1">Uncharacterized protein</fullName>
    </submittedName>
</protein>
<evidence type="ECO:0000313" key="2">
    <source>
        <dbReference type="Proteomes" id="UP000834106"/>
    </source>
</evidence>
<organism evidence="1 2">
    <name type="scientific">Fraxinus pennsylvanica</name>
    <dbReference type="NCBI Taxonomy" id="56036"/>
    <lineage>
        <taxon>Eukaryota</taxon>
        <taxon>Viridiplantae</taxon>
        <taxon>Streptophyta</taxon>
        <taxon>Embryophyta</taxon>
        <taxon>Tracheophyta</taxon>
        <taxon>Spermatophyta</taxon>
        <taxon>Magnoliopsida</taxon>
        <taxon>eudicotyledons</taxon>
        <taxon>Gunneridae</taxon>
        <taxon>Pentapetalae</taxon>
        <taxon>asterids</taxon>
        <taxon>lamiids</taxon>
        <taxon>Lamiales</taxon>
        <taxon>Oleaceae</taxon>
        <taxon>Oleeae</taxon>
        <taxon>Fraxinus</taxon>
    </lineage>
</organism>
<dbReference type="AlphaFoldDB" id="A0AAD1YMV0"/>
<dbReference type="Proteomes" id="UP000834106">
    <property type="component" value="Chromosome 1"/>
</dbReference>
<gene>
    <name evidence="1" type="ORF">FPE_LOCUS555</name>
</gene>
<name>A0AAD1YMV0_9LAMI</name>
<accession>A0AAD1YMV0</accession>